<gene>
    <name evidence="10" type="primary">ribD</name>
    <name evidence="10" type="ORF">HA254_03290</name>
</gene>
<keyword evidence="10" id="KW-0378">Hydrolase</keyword>
<dbReference type="EMBL" id="DUGC01000053">
    <property type="protein sequence ID" value="HIH09673.1"/>
    <property type="molecule type" value="Genomic_DNA"/>
</dbReference>
<accession>A0A7J4IVW6</accession>
<dbReference type="PANTHER" id="PTHR38011">
    <property type="entry name" value="DIHYDROFOLATE REDUCTASE FAMILY PROTEIN (AFU_ORTHOLOGUE AFUA_8G06820)"/>
    <property type="match status" value="1"/>
</dbReference>
<dbReference type="Pfam" id="PF01872">
    <property type="entry name" value="RibD_C"/>
    <property type="match status" value="1"/>
</dbReference>
<dbReference type="InterPro" id="IPR024072">
    <property type="entry name" value="DHFR-like_dom_sf"/>
</dbReference>
<dbReference type="CDD" id="cd01284">
    <property type="entry name" value="Riboflavin_deaminase-reductase"/>
    <property type="match status" value="1"/>
</dbReference>
<dbReference type="InterPro" id="IPR016193">
    <property type="entry name" value="Cytidine_deaminase-like"/>
</dbReference>
<dbReference type="AlphaFoldDB" id="A0A7J4IVW6"/>
<keyword evidence="6" id="KW-0521">NADP</keyword>
<dbReference type="GO" id="GO:0008703">
    <property type="term" value="F:5-amino-6-(5-phosphoribosylamino)uracil reductase activity"/>
    <property type="evidence" value="ECO:0007669"/>
    <property type="project" value="UniProtKB-EC"/>
</dbReference>
<evidence type="ECO:0000256" key="7">
    <source>
        <dbReference type="ARBA" id="ARBA00023002"/>
    </source>
</evidence>
<dbReference type="SUPFAM" id="SSF53927">
    <property type="entry name" value="Cytidine deaminase-like"/>
    <property type="match status" value="1"/>
</dbReference>
<dbReference type="GO" id="GO:0009231">
    <property type="term" value="P:riboflavin biosynthetic process"/>
    <property type="evidence" value="ECO:0007669"/>
    <property type="project" value="UniProtKB-UniPathway"/>
</dbReference>
<evidence type="ECO:0000256" key="1">
    <source>
        <dbReference type="ARBA" id="ARBA00004882"/>
    </source>
</evidence>
<keyword evidence="5" id="KW-0862">Zinc</keyword>
<dbReference type="InterPro" id="IPR011549">
    <property type="entry name" value="RibD_C"/>
</dbReference>
<dbReference type="PROSITE" id="PS51747">
    <property type="entry name" value="CYT_DCMP_DEAMINASES_2"/>
    <property type="match status" value="1"/>
</dbReference>
<dbReference type="EC" id="1.1.1.193" evidence="10"/>
<evidence type="ECO:0000313" key="11">
    <source>
        <dbReference type="Proteomes" id="UP000565078"/>
    </source>
</evidence>
<protein>
    <submittedName>
        <fullName evidence="10">Bifunctional diaminohydroxyphosphoribosylaminopyrimidine deaminase/5-amino-6-(5-phosphoribosylamino)uracil reductase RibD</fullName>
        <ecNumber evidence="10">1.1.1.193</ecNumber>
        <ecNumber evidence="10">3.5.4.26</ecNumber>
    </submittedName>
</protein>
<dbReference type="Gene3D" id="3.40.430.10">
    <property type="entry name" value="Dihydrofolate Reductase, subunit A"/>
    <property type="match status" value="1"/>
</dbReference>
<dbReference type="InterPro" id="IPR016192">
    <property type="entry name" value="APOBEC/CMP_deaminase_Zn-bd"/>
</dbReference>
<dbReference type="InterPro" id="IPR002734">
    <property type="entry name" value="RibDG_C"/>
</dbReference>
<dbReference type="Gene3D" id="3.40.140.10">
    <property type="entry name" value="Cytidine Deaminase, domain 2"/>
    <property type="match status" value="1"/>
</dbReference>
<sequence>MEKYMRMALEIARRGRGKVSPNPLVGAVIVKGGKVIAKGWHERYGGKHAEANAIEKAGKKAKGADLYVTLEPCNHYGKQPPCTKAVIRAGIKRAFIAMEDPNKLSRHGAKELERNGIKVEKGICRHEAEKQNEFYIKGLREGRPFVTLKIAMSSDGFISFGDGRAKRISGRASSDLVQKMRKEHDAVLVGINTVLRDDPLLTVRNDPESNPLRIVLDSKLSMPKSARMLVQKGETIIVCTEPVDARRRREIAEHGGLVIVAGKKGSRVSLRDMLSELYKMGVQSVLVEAGNRVATSFLSERLADRMVIIVSRRKITKGLKAFSLKRKIRFGISEHRPLGKDTIVVLEKV</sequence>
<feature type="domain" description="CMP/dCMP-type deaminase" evidence="9">
    <location>
        <begin position="1"/>
        <end position="120"/>
    </location>
</feature>
<dbReference type="InterPro" id="IPR004794">
    <property type="entry name" value="Eubact_RibD"/>
</dbReference>
<dbReference type="Pfam" id="PF00383">
    <property type="entry name" value="dCMP_cyt_deam_1"/>
    <property type="match status" value="1"/>
</dbReference>
<dbReference type="PIRSF" id="PIRSF006769">
    <property type="entry name" value="RibD"/>
    <property type="match status" value="1"/>
</dbReference>
<dbReference type="NCBIfam" id="TIGR00326">
    <property type="entry name" value="eubact_ribD"/>
    <property type="match status" value="1"/>
</dbReference>
<evidence type="ECO:0000256" key="4">
    <source>
        <dbReference type="ARBA" id="ARBA00022723"/>
    </source>
</evidence>
<dbReference type="InterPro" id="IPR002125">
    <property type="entry name" value="CMP_dCMP_dom"/>
</dbReference>
<proteinExistence type="predicted"/>
<comment type="pathway">
    <text evidence="1">Cofactor biosynthesis; riboflavin biosynthesis; 5-amino-6-(D-ribitylamino)uracil from GTP: step 2/4.</text>
</comment>
<dbReference type="PROSITE" id="PS00903">
    <property type="entry name" value="CYT_DCMP_DEAMINASES_1"/>
    <property type="match status" value="1"/>
</dbReference>
<keyword evidence="7 10" id="KW-0560">Oxidoreductase</keyword>
<dbReference type="SUPFAM" id="SSF53597">
    <property type="entry name" value="Dihydrofolate reductase-like"/>
    <property type="match status" value="1"/>
</dbReference>
<dbReference type="GO" id="GO:0050661">
    <property type="term" value="F:NADP binding"/>
    <property type="evidence" value="ECO:0007669"/>
    <property type="project" value="InterPro"/>
</dbReference>
<dbReference type="PANTHER" id="PTHR38011:SF7">
    <property type="entry name" value="2,5-DIAMINO-6-RIBOSYLAMINO-4(3H)-PYRIMIDINONE 5'-PHOSPHATE REDUCTASE"/>
    <property type="match status" value="1"/>
</dbReference>
<reference evidence="11" key="1">
    <citation type="journal article" date="2020" name="bioRxiv">
        <title>A rank-normalized archaeal taxonomy based on genome phylogeny resolves widespread incomplete and uneven classifications.</title>
        <authorList>
            <person name="Rinke C."/>
            <person name="Chuvochina M."/>
            <person name="Mussig A.J."/>
            <person name="Chaumeil P.-A."/>
            <person name="Waite D.W."/>
            <person name="Whitman W.B."/>
            <person name="Parks D.H."/>
            <person name="Hugenholtz P."/>
        </authorList>
    </citation>
    <scope>NUCLEOTIDE SEQUENCE [LARGE SCALE GENOMIC DNA]</scope>
</reference>
<dbReference type="InterPro" id="IPR050765">
    <property type="entry name" value="Riboflavin_Biosynth_HTPR"/>
</dbReference>
<evidence type="ECO:0000313" key="10">
    <source>
        <dbReference type="EMBL" id="HIH09673.1"/>
    </source>
</evidence>
<organism evidence="10 11">
    <name type="scientific">Candidatus Iainarchaeum sp</name>
    <dbReference type="NCBI Taxonomy" id="3101447"/>
    <lineage>
        <taxon>Archaea</taxon>
        <taxon>Candidatus Iainarchaeota</taxon>
        <taxon>Candidatus Iainarchaeia</taxon>
        <taxon>Candidatus Iainarchaeales</taxon>
        <taxon>Candidatus Iainarchaeaceae</taxon>
        <taxon>Candidatus Iainarchaeum</taxon>
    </lineage>
</organism>
<dbReference type="NCBIfam" id="TIGR00227">
    <property type="entry name" value="ribD_Cterm"/>
    <property type="match status" value="1"/>
</dbReference>
<dbReference type="GO" id="GO:0008270">
    <property type="term" value="F:zinc ion binding"/>
    <property type="evidence" value="ECO:0007669"/>
    <property type="project" value="InterPro"/>
</dbReference>
<keyword evidence="3" id="KW-0686">Riboflavin biosynthesis</keyword>
<evidence type="ECO:0000259" key="9">
    <source>
        <dbReference type="PROSITE" id="PS51747"/>
    </source>
</evidence>
<dbReference type="Proteomes" id="UP000565078">
    <property type="component" value="Unassembled WGS sequence"/>
</dbReference>
<comment type="pathway">
    <text evidence="2">Cofactor biosynthesis; riboflavin biosynthesis; 5-amino-6-(D-ribitylamino)uracil from GTP: step 3/4.</text>
</comment>
<evidence type="ECO:0000256" key="5">
    <source>
        <dbReference type="ARBA" id="ARBA00022833"/>
    </source>
</evidence>
<dbReference type="GO" id="GO:0008835">
    <property type="term" value="F:diaminohydroxyphosphoribosylaminopyrimidine deaminase activity"/>
    <property type="evidence" value="ECO:0007669"/>
    <property type="project" value="UniProtKB-EC"/>
</dbReference>
<evidence type="ECO:0000256" key="6">
    <source>
        <dbReference type="ARBA" id="ARBA00022857"/>
    </source>
</evidence>
<name>A0A7J4IVW6_9ARCH</name>
<keyword evidence="4" id="KW-0479">Metal-binding</keyword>
<evidence type="ECO:0000256" key="8">
    <source>
        <dbReference type="ARBA" id="ARBA00023268"/>
    </source>
</evidence>
<dbReference type="UniPathway" id="UPA00275">
    <property type="reaction ID" value="UER00401"/>
</dbReference>
<keyword evidence="8" id="KW-0511">Multifunctional enzyme</keyword>
<evidence type="ECO:0000256" key="3">
    <source>
        <dbReference type="ARBA" id="ARBA00022619"/>
    </source>
</evidence>
<evidence type="ECO:0000256" key="2">
    <source>
        <dbReference type="ARBA" id="ARBA00004910"/>
    </source>
</evidence>
<dbReference type="EC" id="3.5.4.26" evidence="10"/>
<comment type="caution">
    <text evidence="10">The sequence shown here is derived from an EMBL/GenBank/DDBJ whole genome shotgun (WGS) entry which is preliminary data.</text>
</comment>